<dbReference type="InterPro" id="IPR042070">
    <property type="entry name" value="PucR_C-HTH_sf"/>
</dbReference>
<evidence type="ECO:0000259" key="1">
    <source>
        <dbReference type="Pfam" id="PF13556"/>
    </source>
</evidence>
<comment type="caution">
    <text evidence="2">The sequence shown here is derived from an EMBL/GenBank/DDBJ whole genome shotgun (WGS) entry which is preliminary data.</text>
</comment>
<accession>A0A101V0C8</accession>
<dbReference type="Pfam" id="PF13556">
    <property type="entry name" value="HTH_30"/>
    <property type="match status" value="1"/>
</dbReference>
<dbReference type="AlphaFoldDB" id="A0A101V0C8"/>
<dbReference type="InterPro" id="IPR025736">
    <property type="entry name" value="PucR_C-HTH_dom"/>
</dbReference>
<reference evidence="2 3" key="1">
    <citation type="submission" date="2015-10" db="EMBL/GenBank/DDBJ databases">
        <title>Draft genome sequence of Streptomyces sp. RV15, isolated from a marine sponge.</title>
        <authorList>
            <person name="Ruckert C."/>
            <person name="Abdelmohsen U.R."/>
            <person name="Winkler A."/>
            <person name="Hentschel U."/>
            <person name="Kalinowski J."/>
            <person name="Kampfer P."/>
            <person name="Glaeser S."/>
        </authorList>
    </citation>
    <scope>NUCLEOTIDE SEQUENCE [LARGE SCALE GENOMIC DNA]</scope>
    <source>
        <strain evidence="2 3">RV15</strain>
    </source>
</reference>
<gene>
    <name evidence="2" type="ORF">AQJ91_15480</name>
</gene>
<evidence type="ECO:0000313" key="3">
    <source>
        <dbReference type="Proteomes" id="UP000053260"/>
    </source>
</evidence>
<dbReference type="PANTHER" id="PTHR33744">
    <property type="entry name" value="CARBOHYDRATE DIACID REGULATOR"/>
    <property type="match status" value="1"/>
</dbReference>
<dbReference type="Gene3D" id="1.10.10.2840">
    <property type="entry name" value="PucR C-terminal helix-turn-helix domain"/>
    <property type="match status" value="1"/>
</dbReference>
<proteinExistence type="predicted"/>
<name>A0A101V0C8_9ACTN</name>
<dbReference type="EMBL" id="LMXB01000041">
    <property type="protein sequence ID" value="KUO20186.1"/>
    <property type="molecule type" value="Genomic_DNA"/>
</dbReference>
<evidence type="ECO:0000313" key="2">
    <source>
        <dbReference type="EMBL" id="KUO20186.1"/>
    </source>
</evidence>
<dbReference type="STRING" id="909626.AQJ91_15480"/>
<dbReference type="Proteomes" id="UP000053260">
    <property type="component" value="Unassembled WGS sequence"/>
</dbReference>
<organism evidence="2 3">
    <name type="scientific">Streptomyces dysideae</name>
    <dbReference type="NCBI Taxonomy" id="909626"/>
    <lineage>
        <taxon>Bacteria</taxon>
        <taxon>Bacillati</taxon>
        <taxon>Actinomycetota</taxon>
        <taxon>Actinomycetes</taxon>
        <taxon>Kitasatosporales</taxon>
        <taxon>Streptomycetaceae</taxon>
        <taxon>Streptomyces</taxon>
    </lineage>
</organism>
<protein>
    <recommendedName>
        <fullName evidence="1">PucR C-terminal helix-turn-helix domain-containing protein</fullName>
    </recommendedName>
</protein>
<keyword evidence="3" id="KW-1185">Reference proteome</keyword>
<dbReference type="InterPro" id="IPR051448">
    <property type="entry name" value="CdaR-like_regulators"/>
</dbReference>
<feature type="domain" description="PucR C-terminal helix-turn-helix" evidence="1">
    <location>
        <begin position="50"/>
        <end position="107"/>
    </location>
</feature>
<sequence length="111" mass="12264">MARALTRARATRAPLVRHGNRTPLAQLLPHDEAEAHARTLLARIAAPPALTETLRIWISLHGSWDRAAVAPAVHRNTVRQRIARCAALLGTDLDDPDVCMELWFALRHGGQ</sequence>
<dbReference type="PANTHER" id="PTHR33744:SF1">
    <property type="entry name" value="DNA-BINDING TRANSCRIPTIONAL ACTIVATOR ADER"/>
    <property type="match status" value="1"/>
</dbReference>